<dbReference type="GO" id="GO:0016020">
    <property type="term" value="C:membrane"/>
    <property type="evidence" value="ECO:0007669"/>
    <property type="project" value="UniProtKB-SubCell"/>
</dbReference>
<reference evidence="7" key="1">
    <citation type="journal article" date="2019" name="bioRxiv">
        <title>The Genome of the Zebra Mussel, Dreissena polymorpha: A Resource for Invasive Species Research.</title>
        <authorList>
            <person name="McCartney M.A."/>
            <person name="Auch B."/>
            <person name="Kono T."/>
            <person name="Mallez S."/>
            <person name="Zhang Y."/>
            <person name="Obille A."/>
            <person name="Becker A."/>
            <person name="Abrahante J.E."/>
            <person name="Garbe J."/>
            <person name="Badalamenti J.P."/>
            <person name="Herman A."/>
            <person name="Mangelson H."/>
            <person name="Liachko I."/>
            <person name="Sullivan S."/>
            <person name="Sone E.D."/>
            <person name="Koren S."/>
            <person name="Silverstein K.A.T."/>
            <person name="Beckman K.B."/>
            <person name="Gohl D.M."/>
        </authorList>
    </citation>
    <scope>NUCLEOTIDE SEQUENCE</scope>
    <source>
        <strain evidence="7">Duluth1</strain>
        <tissue evidence="7">Whole animal</tissue>
    </source>
</reference>
<accession>A0A9D4L4U3</accession>
<dbReference type="EMBL" id="JAIWYP010000003">
    <property type="protein sequence ID" value="KAH3851349.1"/>
    <property type="molecule type" value="Genomic_DNA"/>
</dbReference>
<comment type="subcellular location">
    <subcellularLocation>
        <location evidence="1">Membrane</location>
    </subcellularLocation>
</comment>
<evidence type="ECO:0000259" key="6">
    <source>
        <dbReference type="PROSITE" id="PS50262"/>
    </source>
</evidence>
<dbReference type="PROSITE" id="PS50262">
    <property type="entry name" value="G_PROTEIN_RECEP_F1_2"/>
    <property type="match status" value="1"/>
</dbReference>
<evidence type="ECO:0000256" key="1">
    <source>
        <dbReference type="ARBA" id="ARBA00004370"/>
    </source>
</evidence>
<sequence>METDEEILARLNHEEAKQYVGGVVFVALLMTAGIFGNLHVLYVYVFRMKSSNHRVFILTLATLDLITCVV</sequence>
<keyword evidence="8" id="KW-1185">Reference proteome</keyword>
<evidence type="ECO:0000313" key="7">
    <source>
        <dbReference type="EMBL" id="KAH3851349.1"/>
    </source>
</evidence>
<proteinExistence type="predicted"/>
<evidence type="ECO:0000256" key="5">
    <source>
        <dbReference type="SAM" id="Phobius"/>
    </source>
</evidence>
<dbReference type="Proteomes" id="UP000828390">
    <property type="component" value="Unassembled WGS sequence"/>
</dbReference>
<dbReference type="Gene3D" id="1.20.1070.10">
    <property type="entry name" value="Rhodopsin 7-helix transmembrane proteins"/>
    <property type="match status" value="1"/>
</dbReference>
<evidence type="ECO:0000313" key="8">
    <source>
        <dbReference type="Proteomes" id="UP000828390"/>
    </source>
</evidence>
<protein>
    <recommendedName>
        <fullName evidence="6">G-protein coupled receptors family 1 profile domain-containing protein</fullName>
    </recommendedName>
</protein>
<comment type="caution">
    <text evidence="7">The sequence shown here is derived from an EMBL/GenBank/DDBJ whole genome shotgun (WGS) entry which is preliminary data.</text>
</comment>
<name>A0A9D4L4U3_DREPO</name>
<keyword evidence="4 5" id="KW-0472">Membrane</keyword>
<gene>
    <name evidence="7" type="ORF">DPMN_093829</name>
</gene>
<feature type="transmembrane region" description="Helical" evidence="5">
    <location>
        <begin position="20"/>
        <end position="45"/>
    </location>
</feature>
<evidence type="ECO:0000256" key="4">
    <source>
        <dbReference type="ARBA" id="ARBA00023136"/>
    </source>
</evidence>
<organism evidence="7 8">
    <name type="scientific">Dreissena polymorpha</name>
    <name type="common">Zebra mussel</name>
    <name type="synonym">Mytilus polymorpha</name>
    <dbReference type="NCBI Taxonomy" id="45954"/>
    <lineage>
        <taxon>Eukaryota</taxon>
        <taxon>Metazoa</taxon>
        <taxon>Spiralia</taxon>
        <taxon>Lophotrochozoa</taxon>
        <taxon>Mollusca</taxon>
        <taxon>Bivalvia</taxon>
        <taxon>Autobranchia</taxon>
        <taxon>Heteroconchia</taxon>
        <taxon>Euheterodonta</taxon>
        <taxon>Imparidentia</taxon>
        <taxon>Neoheterodontei</taxon>
        <taxon>Myida</taxon>
        <taxon>Dreissenoidea</taxon>
        <taxon>Dreissenidae</taxon>
        <taxon>Dreissena</taxon>
    </lineage>
</organism>
<evidence type="ECO:0000256" key="2">
    <source>
        <dbReference type="ARBA" id="ARBA00022692"/>
    </source>
</evidence>
<dbReference type="SUPFAM" id="SSF81321">
    <property type="entry name" value="Family A G protein-coupled receptor-like"/>
    <property type="match status" value="1"/>
</dbReference>
<evidence type="ECO:0000256" key="3">
    <source>
        <dbReference type="ARBA" id="ARBA00022989"/>
    </source>
</evidence>
<keyword evidence="3 5" id="KW-1133">Transmembrane helix</keyword>
<dbReference type="AlphaFoldDB" id="A0A9D4L4U3"/>
<keyword evidence="2 5" id="KW-0812">Transmembrane</keyword>
<reference evidence="7" key="2">
    <citation type="submission" date="2020-11" db="EMBL/GenBank/DDBJ databases">
        <authorList>
            <person name="McCartney M.A."/>
            <person name="Auch B."/>
            <person name="Kono T."/>
            <person name="Mallez S."/>
            <person name="Becker A."/>
            <person name="Gohl D.M."/>
            <person name="Silverstein K.A.T."/>
            <person name="Koren S."/>
            <person name="Bechman K.B."/>
            <person name="Herman A."/>
            <person name="Abrahante J.E."/>
            <person name="Garbe J."/>
        </authorList>
    </citation>
    <scope>NUCLEOTIDE SEQUENCE</scope>
    <source>
        <strain evidence="7">Duluth1</strain>
        <tissue evidence="7">Whole animal</tissue>
    </source>
</reference>
<dbReference type="InterPro" id="IPR017452">
    <property type="entry name" value="GPCR_Rhodpsn_7TM"/>
</dbReference>
<feature type="domain" description="G-protein coupled receptors family 1 profile" evidence="6">
    <location>
        <begin position="36"/>
        <end position="70"/>
    </location>
</feature>